<dbReference type="EMBL" id="GBRH01202837">
    <property type="protein sequence ID" value="JAD95058.1"/>
    <property type="molecule type" value="Transcribed_RNA"/>
</dbReference>
<evidence type="ECO:0000313" key="1">
    <source>
        <dbReference type="EMBL" id="JAD95058.1"/>
    </source>
</evidence>
<protein>
    <submittedName>
        <fullName evidence="1">Uncharacterized protein</fullName>
    </submittedName>
</protein>
<reference evidence="1" key="1">
    <citation type="submission" date="2014-09" db="EMBL/GenBank/DDBJ databases">
        <authorList>
            <person name="Magalhaes I.L.F."/>
            <person name="Oliveira U."/>
            <person name="Santos F.R."/>
            <person name="Vidigal T.H.D.A."/>
            <person name="Brescovit A.D."/>
            <person name="Santos A.J."/>
        </authorList>
    </citation>
    <scope>NUCLEOTIDE SEQUENCE</scope>
    <source>
        <tissue evidence="1">Shoot tissue taken approximately 20 cm above the soil surface</tissue>
    </source>
</reference>
<dbReference type="AlphaFoldDB" id="A0A0A9E7R4"/>
<accession>A0A0A9E7R4</accession>
<organism evidence="1">
    <name type="scientific">Arundo donax</name>
    <name type="common">Giant reed</name>
    <name type="synonym">Donax arundinaceus</name>
    <dbReference type="NCBI Taxonomy" id="35708"/>
    <lineage>
        <taxon>Eukaryota</taxon>
        <taxon>Viridiplantae</taxon>
        <taxon>Streptophyta</taxon>
        <taxon>Embryophyta</taxon>
        <taxon>Tracheophyta</taxon>
        <taxon>Spermatophyta</taxon>
        <taxon>Magnoliopsida</taxon>
        <taxon>Liliopsida</taxon>
        <taxon>Poales</taxon>
        <taxon>Poaceae</taxon>
        <taxon>PACMAD clade</taxon>
        <taxon>Arundinoideae</taxon>
        <taxon>Arundineae</taxon>
        <taxon>Arundo</taxon>
    </lineage>
</organism>
<name>A0A0A9E7R4_ARUDO</name>
<sequence length="96" mass="10357">MDELEGTTARSWFVSLAPNACSGGIVTKATSPFFMLCTALSSPSITWSSSVLNSNGSSPSWPFLTNKVPSSNFPTSFIAEQQDHQLYPNKIKIISP</sequence>
<proteinExistence type="predicted"/>
<reference evidence="1" key="2">
    <citation type="journal article" date="2015" name="Data Brief">
        <title>Shoot transcriptome of the giant reed, Arundo donax.</title>
        <authorList>
            <person name="Barrero R.A."/>
            <person name="Guerrero F.D."/>
            <person name="Moolhuijzen P."/>
            <person name="Goolsby J.A."/>
            <person name="Tidwell J."/>
            <person name="Bellgard S.E."/>
            <person name="Bellgard M.I."/>
        </authorList>
    </citation>
    <scope>NUCLEOTIDE SEQUENCE</scope>
    <source>
        <tissue evidence="1">Shoot tissue taken approximately 20 cm above the soil surface</tissue>
    </source>
</reference>